<dbReference type="Gene3D" id="1.10.260.40">
    <property type="entry name" value="lambda repressor-like DNA-binding domains"/>
    <property type="match status" value="1"/>
</dbReference>
<protein>
    <submittedName>
        <fullName evidence="3">Helix-turn-helix</fullName>
    </submittedName>
</protein>
<dbReference type="EMBL" id="FOKV01000001">
    <property type="protein sequence ID" value="SFB71799.1"/>
    <property type="molecule type" value="Genomic_DNA"/>
</dbReference>
<reference evidence="4" key="1">
    <citation type="submission" date="2016-10" db="EMBL/GenBank/DDBJ databases">
        <authorList>
            <person name="Varghese N."/>
            <person name="Submissions S."/>
        </authorList>
    </citation>
    <scope>NUCLEOTIDE SEQUENCE [LARGE SCALE GENOMIC DNA]</scope>
    <source>
        <strain evidence="4">DSM 24499</strain>
    </source>
</reference>
<keyword evidence="4" id="KW-1185">Reference proteome</keyword>
<dbReference type="OrthoDB" id="799937at2"/>
<dbReference type="PROSITE" id="PS50943">
    <property type="entry name" value="HTH_CROC1"/>
    <property type="match status" value="1"/>
</dbReference>
<feature type="domain" description="HTH cro/C1-type" evidence="2">
    <location>
        <begin position="5"/>
        <end position="36"/>
    </location>
</feature>
<evidence type="ECO:0000313" key="4">
    <source>
        <dbReference type="Proteomes" id="UP000199438"/>
    </source>
</evidence>
<feature type="coiled-coil region" evidence="1">
    <location>
        <begin position="79"/>
        <end position="113"/>
    </location>
</feature>
<dbReference type="GO" id="GO:0003677">
    <property type="term" value="F:DNA binding"/>
    <property type="evidence" value="ECO:0007669"/>
    <property type="project" value="InterPro"/>
</dbReference>
<dbReference type="Proteomes" id="UP000199438">
    <property type="component" value="Unassembled WGS sequence"/>
</dbReference>
<sequence>MYLDIKELRNKSSLTLEEFAQRLGMKRYQTISKYEKEPEKIPDSIKKLIRYEFAEFLPEEERLAVATASHPTQSQDSPLQELKAENAQLKKRVADLEQDKEDLRKDKEMLQLHIKTLTGTTGNSEQSA</sequence>
<dbReference type="RefSeq" id="WP_092539573.1">
    <property type="nucleotide sequence ID" value="NZ_FOKV01000001.1"/>
</dbReference>
<keyword evidence="1" id="KW-0175">Coiled coil</keyword>
<organism evidence="3 4">
    <name type="scientific">Zunongwangia mangrovi</name>
    <dbReference type="NCBI Taxonomy" id="1334022"/>
    <lineage>
        <taxon>Bacteria</taxon>
        <taxon>Pseudomonadati</taxon>
        <taxon>Bacteroidota</taxon>
        <taxon>Flavobacteriia</taxon>
        <taxon>Flavobacteriales</taxon>
        <taxon>Flavobacteriaceae</taxon>
        <taxon>Zunongwangia</taxon>
    </lineage>
</organism>
<dbReference type="STRING" id="1334022.SAMN04487907_101239"/>
<evidence type="ECO:0000259" key="2">
    <source>
        <dbReference type="PROSITE" id="PS50943"/>
    </source>
</evidence>
<accession>A0A1I1D9V3</accession>
<gene>
    <name evidence="3" type="ORF">SAMN04487907_101239</name>
</gene>
<dbReference type="InterPro" id="IPR001387">
    <property type="entry name" value="Cro/C1-type_HTH"/>
</dbReference>
<dbReference type="SUPFAM" id="SSF47413">
    <property type="entry name" value="lambda repressor-like DNA-binding domains"/>
    <property type="match status" value="1"/>
</dbReference>
<dbReference type="InterPro" id="IPR010982">
    <property type="entry name" value="Lambda_DNA-bd_dom_sf"/>
</dbReference>
<evidence type="ECO:0000256" key="1">
    <source>
        <dbReference type="SAM" id="Coils"/>
    </source>
</evidence>
<dbReference type="AlphaFoldDB" id="A0A1I1D9V3"/>
<name>A0A1I1D9V3_9FLAO</name>
<evidence type="ECO:0000313" key="3">
    <source>
        <dbReference type="EMBL" id="SFB71799.1"/>
    </source>
</evidence>
<dbReference type="Pfam" id="PF01381">
    <property type="entry name" value="HTH_3"/>
    <property type="match status" value="1"/>
</dbReference>
<proteinExistence type="predicted"/>
<dbReference type="CDD" id="cd00093">
    <property type="entry name" value="HTH_XRE"/>
    <property type="match status" value="1"/>
</dbReference>